<dbReference type="InterPro" id="IPR000683">
    <property type="entry name" value="Gfo/Idh/MocA-like_OxRdtase_N"/>
</dbReference>
<evidence type="ECO:0000256" key="3">
    <source>
        <dbReference type="ARBA" id="ARBA00023027"/>
    </source>
</evidence>
<name>A0A4Y8KNS1_9MICO</name>
<keyword evidence="7" id="KW-1185">Reference proteome</keyword>
<organism evidence="6 7">
    <name type="scientific">Cryobacterium psychrophilum</name>
    <dbReference type="NCBI Taxonomy" id="41988"/>
    <lineage>
        <taxon>Bacteria</taxon>
        <taxon>Bacillati</taxon>
        <taxon>Actinomycetota</taxon>
        <taxon>Actinomycetes</taxon>
        <taxon>Micrococcales</taxon>
        <taxon>Microbacteriaceae</taxon>
        <taxon>Cryobacterium</taxon>
    </lineage>
</organism>
<gene>
    <name evidence="6" type="ORF">E3T53_05990</name>
</gene>
<evidence type="ECO:0000313" key="7">
    <source>
        <dbReference type="Proteomes" id="UP000298218"/>
    </source>
</evidence>
<reference evidence="6 7" key="1">
    <citation type="submission" date="2019-03" db="EMBL/GenBank/DDBJ databases">
        <title>Genomics of glacier-inhabiting Cryobacterium strains.</title>
        <authorList>
            <person name="Liu Q."/>
            <person name="Xin Y.-H."/>
        </authorList>
    </citation>
    <scope>NUCLEOTIDE SEQUENCE [LARGE SCALE GENOMIC DNA]</scope>
    <source>
        <strain evidence="6 7">CGMCC 1.4292</strain>
    </source>
</reference>
<dbReference type="Pfam" id="PF01408">
    <property type="entry name" value="GFO_IDH_MocA"/>
    <property type="match status" value="1"/>
</dbReference>
<proteinExistence type="inferred from homology"/>
<dbReference type="Pfam" id="PF22725">
    <property type="entry name" value="GFO_IDH_MocA_C3"/>
    <property type="match status" value="1"/>
</dbReference>
<comment type="caution">
    <text evidence="6">The sequence shown here is derived from an EMBL/GenBank/DDBJ whole genome shotgun (WGS) entry which is preliminary data.</text>
</comment>
<dbReference type="SUPFAM" id="SSF51735">
    <property type="entry name" value="NAD(P)-binding Rossmann-fold domains"/>
    <property type="match status" value="1"/>
</dbReference>
<accession>A0A4Y8KNS1</accession>
<dbReference type="EMBL" id="SOHQ01000019">
    <property type="protein sequence ID" value="TFD79952.1"/>
    <property type="molecule type" value="Genomic_DNA"/>
</dbReference>
<evidence type="ECO:0000313" key="6">
    <source>
        <dbReference type="EMBL" id="TFD79952.1"/>
    </source>
</evidence>
<dbReference type="OrthoDB" id="256869at2"/>
<keyword evidence="2" id="KW-0560">Oxidoreductase</keyword>
<evidence type="ECO:0000259" key="4">
    <source>
        <dbReference type="Pfam" id="PF01408"/>
    </source>
</evidence>
<dbReference type="RefSeq" id="WP_134172248.1">
    <property type="nucleotide sequence ID" value="NZ_SODI01000001.1"/>
</dbReference>
<keyword evidence="3" id="KW-0520">NAD</keyword>
<dbReference type="PANTHER" id="PTHR43708">
    <property type="entry name" value="CONSERVED EXPRESSED OXIDOREDUCTASE (EUROFUNG)"/>
    <property type="match status" value="1"/>
</dbReference>
<sequence length="348" mass="37446">MTRTPTRSPIRTAVIGFGLSGRTFHSPFIAVNPEFSLDVIVTGNAERQADARALHPNARIMSSTNELFARCDDLDLVVIGSPPASHVELAHAALDAALAVVIDKPFAVTSTEGLQLVEKAEALGLALTVFQNRRWDGDFLTLRALIASGTLGEIRRFESRFEFWKPTQRASWKLKATPHGGGGLLYDLGPHLIDQAIVLFGPVDHVYAETFTRREGGVADDDSFVALRHASGVTSHLWLNGLATQRGARFRVLGSLAGYTTWGLDGQEAALKNGALPTGRGFGVAAENSWGVLGIDGAVAPHPTERGRYDLFYAGLADALLRGAAVPVDPRDALRVIEIIEQVHATRS</sequence>
<dbReference type="PANTHER" id="PTHR43708:SF5">
    <property type="entry name" value="CONSERVED EXPRESSED OXIDOREDUCTASE (EUROFUNG)-RELATED"/>
    <property type="match status" value="1"/>
</dbReference>
<evidence type="ECO:0000256" key="1">
    <source>
        <dbReference type="ARBA" id="ARBA00010928"/>
    </source>
</evidence>
<protein>
    <submittedName>
        <fullName evidence="6">Oxidoreductase</fullName>
    </submittedName>
</protein>
<dbReference type="InterPro" id="IPR051317">
    <property type="entry name" value="Gfo/Idh/MocA_oxidoreduct"/>
</dbReference>
<dbReference type="Gene3D" id="3.30.360.10">
    <property type="entry name" value="Dihydrodipicolinate Reductase, domain 2"/>
    <property type="match status" value="1"/>
</dbReference>
<feature type="domain" description="Gfo/Idh/MocA-like oxidoreductase N-terminal" evidence="4">
    <location>
        <begin position="10"/>
        <end position="129"/>
    </location>
</feature>
<feature type="domain" description="GFO/IDH/MocA-like oxidoreductase" evidence="5">
    <location>
        <begin position="139"/>
        <end position="257"/>
    </location>
</feature>
<dbReference type="GO" id="GO:0016491">
    <property type="term" value="F:oxidoreductase activity"/>
    <property type="evidence" value="ECO:0007669"/>
    <property type="project" value="UniProtKB-KW"/>
</dbReference>
<dbReference type="Proteomes" id="UP000298218">
    <property type="component" value="Unassembled WGS sequence"/>
</dbReference>
<evidence type="ECO:0000259" key="5">
    <source>
        <dbReference type="Pfam" id="PF22725"/>
    </source>
</evidence>
<dbReference type="InterPro" id="IPR055170">
    <property type="entry name" value="GFO_IDH_MocA-like_dom"/>
</dbReference>
<dbReference type="Gene3D" id="3.40.50.720">
    <property type="entry name" value="NAD(P)-binding Rossmann-like Domain"/>
    <property type="match status" value="1"/>
</dbReference>
<dbReference type="GO" id="GO:0000166">
    <property type="term" value="F:nucleotide binding"/>
    <property type="evidence" value="ECO:0007669"/>
    <property type="project" value="InterPro"/>
</dbReference>
<evidence type="ECO:0000256" key="2">
    <source>
        <dbReference type="ARBA" id="ARBA00023002"/>
    </source>
</evidence>
<dbReference type="SUPFAM" id="SSF55347">
    <property type="entry name" value="Glyceraldehyde-3-phosphate dehydrogenase-like, C-terminal domain"/>
    <property type="match status" value="1"/>
</dbReference>
<comment type="similarity">
    <text evidence="1">Belongs to the Gfo/Idh/MocA family.</text>
</comment>
<dbReference type="InterPro" id="IPR036291">
    <property type="entry name" value="NAD(P)-bd_dom_sf"/>
</dbReference>
<dbReference type="AlphaFoldDB" id="A0A4Y8KNS1"/>